<keyword evidence="10" id="KW-1185">Reference proteome</keyword>
<evidence type="ECO:0000259" key="8">
    <source>
        <dbReference type="Pfam" id="PF01618"/>
    </source>
</evidence>
<gene>
    <name evidence="9" type="ORF">ASUIS_0370</name>
</gene>
<feature type="transmembrane region" description="Helical" evidence="7">
    <location>
        <begin position="171"/>
        <end position="195"/>
    </location>
</feature>
<evidence type="ECO:0000256" key="1">
    <source>
        <dbReference type="ARBA" id="ARBA00004429"/>
    </source>
</evidence>
<evidence type="ECO:0000256" key="7">
    <source>
        <dbReference type="SAM" id="Phobius"/>
    </source>
</evidence>
<keyword evidence="6" id="KW-0813">Transport</keyword>
<keyword evidence="6" id="KW-0653">Protein transport</keyword>
<keyword evidence="5 7" id="KW-0472">Membrane</keyword>
<evidence type="ECO:0000256" key="3">
    <source>
        <dbReference type="ARBA" id="ARBA00022692"/>
    </source>
</evidence>
<evidence type="ECO:0000256" key="4">
    <source>
        <dbReference type="ARBA" id="ARBA00022989"/>
    </source>
</evidence>
<dbReference type="GO" id="GO:0005886">
    <property type="term" value="C:plasma membrane"/>
    <property type="evidence" value="ECO:0007669"/>
    <property type="project" value="UniProtKB-SubCell"/>
</dbReference>
<keyword evidence="3 7" id="KW-0812">Transmembrane</keyword>
<feature type="transmembrane region" description="Helical" evidence="7">
    <location>
        <begin position="132"/>
        <end position="151"/>
    </location>
</feature>
<feature type="domain" description="MotA/TolQ/ExbB proton channel" evidence="8">
    <location>
        <begin position="125"/>
        <end position="199"/>
    </location>
</feature>
<proteinExistence type="inferred from homology"/>
<protein>
    <submittedName>
        <fullName evidence="9">Membrane protein</fullName>
    </submittedName>
</protein>
<dbReference type="Proteomes" id="UP000263040">
    <property type="component" value="Chromosome"/>
</dbReference>
<dbReference type="InterPro" id="IPR002898">
    <property type="entry name" value="MotA_ExbB_proton_chnl"/>
</dbReference>
<dbReference type="Pfam" id="PF01618">
    <property type="entry name" value="MotA_ExbB"/>
    <property type="match status" value="1"/>
</dbReference>
<feature type="transmembrane region" description="Helical" evidence="7">
    <location>
        <begin position="25"/>
        <end position="47"/>
    </location>
</feature>
<feature type="transmembrane region" description="Helical" evidence="7">
    <location>
        <begin position="53"/>
        <end position="70"/>
    </location>
</feature>
<evidence type="ECO:0000313" key="10">
    <source>
        <dbReference type="Proteomes" id="UP000263040"/>
    </source>
</evidence>
<dbReference type="KEGG" id="asui:ASUIS_0370"/>
<accession>A0AAD0SUR5</accession>
<name>A0AAD0SUR5_9BACT</name>
<keyword evidence="4 7" id="KW-1133">Transmembrane helix</keyword>
<dbReference type="EMBL" id="CP032100">
    <property type="protein sequence ID" value="AXX88877.1"/>
    <property type="molecule type" value="Genomic_DNA"/>
</dbReference>
<evidence type="ECO:0000313" key="9">
    <source>
        <dbReference type="EMBL" id="AXX88877.1"/>
    </source>
</evidence>
<evidence type="ECO:0000256" key="2">
    <source>
        <dbReference type="ARBA" id="ARBA00022475"/>
    </source>
</evidence>
<reference evidence="9 10" key="1">
    <citation type="submission" date="2018-08" db="EMBL/GenBank/DDBJ databases">
        <title>Complete genome of the Arcobacter suis type strain LMG 26152.</title>
        <authorList>
            <person name="Miller W.G."/>
            <person name="Yee E."/>
            <person name="Bono J.L."/>
        </authorList>
    </citation>
    <scope>NUCLEOTIDE SEQUENCE [LARGE SCALE GENOMIC DNA]</scope>
    <source>
        <strain evidence="9 10">CECT 7833</strain>
    </source>
</reference>
<sequence>MLSNDNLIDLSSIKYQTTCKPISRIFILLTIPSALFVVIILCYLGKLPLTVEIHSVILIGFIYFIYLFFVKHNAYYVSCKFKTQYTAMFFSLKEYVDNNLLTIDNSTKANGSFDDFLKDYTSNLRNTNFSSIASGIFPTLGILGTFISIALSMPDFSTGTTTALEQEISSLLGGVGTAFYVSIYGIFLSIWWTFFEKIGMSRFEHDAFLIKESTKSFFWTKIDIESIHIKSNLDNFSKMSEVFEKLTSSNMMDNINLLIEKRVEILDEILKKELILSTKISENIDNNEKLSTMLKDMTLNMSTTIKSFEQSKDSYTLSAQLLNNSIGKLNGHLDNLSSDNLKAIYSNIVKSIETMKSDMEKIEWKFKQGLDEYDTKFADKLQTSLESIDQQTVKIIEDLTEFKELSK</sequence>
<keyword evidence="2" id="KW-1003">Cell membrane</keyword>
<comment type="similarity">
    <text evidence="6">Belongs to the exbB/tolQ family.</text>
</comment>
<organism evidence="9 10">
    <name type="scientific">Arcobacter suis CECT 7833</name>
    <dbReference type="NCBI Taxonomy" id="663365"/>
    <lineage>
        <taxon>Bacteria</taxon>
        <taxon>Pseudomonadati</taxon>
        <taxon>Campylobacterota</taxon>
        <taxon>Epsilonproteobacteria</taxon>
        <taxon>Campylobacterales</taxon>
        <taxon>Arcobacteraceae</taxon>
        <taxon>Arcobacter</taxon>
    </lineage>
</organism>
<comment type="subcellular location">
    <subcellularLocation>
        <location evidence="1">Cell inner membrane</location>
        <topology evidence="1">Multi-pass membrane protein</topology>
    </subcellularLocation>
    <subcellularLocation>
        <location evidence="6">Membrane</location>
        <topology evidence="6">Multi-pass membrane protein</topology>
    </subcellularLocation>
</comment>
<dbReference type="GO" id="GO:0015031">
    <property type="term" value="P:protein transport"/>
    <property type="evidence" value="ECO:0007669"/>
    <property type="project" value="UniProtKB-KW"/>
</dbReference>
<evidence type="ECO:0000256" key="6">
    <source>
        <dbReference type="RuleBase" id="RU004057"/>
    </source>
</evidence>
<dbReference type="RefSeq" id="WP_118885447.1">
    <property type="nucleotide sequence ID" value="NZ_CP032100.1"/>
</dbReference>
<dbReference type="AlphaFoldDB" id="A0AAD0SUR5"/>
<evidence type="ECO:0000256" key="5">
    <source>
        <dbReference type="ARBA" id="ARBA00023136"/>
    </source>
</evidence>